<name>A0A839NBV4_9MICO</name>
<reference evidence="1 2" key="1">
    <citation type="submission" date="2020-08" db="EMBL/GenBank/DDBJ databases">
        <title>Sequencing the genomes of 1000 actinobacteria strains.</title>
        <authorList>
            <person name="Klenk H.-P."/>
        </authorList>
    </citation>
    <scope>NUCLEOTIDE SEQUENCE [LARGE SCALE GENOMIC DNA]</scope>
    <source>
        <strain evidence="1 2">DSM 105369</strain>
    </source>
</reference>
<feature type="non-terminal residue" evidence="1">
    <location>
        <position position="26"/>
    </location>
</feature>
<protein>
    <submittedName>
        <fullName evidence="1">Uncharacterized protein</fullName>
    </submittedName>
</protein>
<organism evidence="1 2">
    <name type="scientific">Flexivirga oryzae</name>
    <dbReference type="NCBI Taxonomy" id="1794944"/>
    <lineage>
        <taxon>Bacteria</taxon>
        <taxon>Bacillati</taxon>
        <taxon>Actinomycetota</taxon>
        <taxon>Actinomycetes</taxon>
        <taxon>Micrococcales</taxon>
        <taxon>Dermacoccaceae</taxon>
        <taxon>Flexivirga</taxon>
    </lineage>
</organism>
<dbReference type="Proteomes" id="UP000559182">
    <property type="component" value="Unassembled WGS sequence"/>
</dbReference>
<evidence type="ECO:0000313" key="2">
    <source>
        <dbReference type="Proteomes" id="UP000559182"/>
    </source>
</evidence>
<proteinExistence type="predicted"/>
<dbReference type="AlphaFoldDB" id="A0A839NBV4"/>
<gene>
    <name evidence="1" type="ORF">FHU39_004733</name>
</gene>
<evidence type="ECO:0000313" key="1">
    <source>
        <dbReference type="EMBL" id="MBB2894687.1"/>
    </source>
</evidence>
<comment type="caution">
    <text evidence="1">The sequence shown here is derived from an EMBL/GenBank/DDBJ whole genome shotgun (WGS) entry which is preliminary data.</text>
</comment>
<dbReference type="EMBL" id="JACHVQ010000006">
    <property type="protein sequence ID" value="MBB2894687.1"/>
    <property type="molecule type" value="Genomic_DNA"/>
</dbReference>
<keyword evidence="2" id="KW-1185">Reference proteome</keyword>
<accession>A0A839NBV4</accession>
<sequence>MMEISEPSTANAQRLWHYLGDVERWG</sequence>